<evidence type="ECO:0000313" key="3">
    <source>
        <dbReference type="Proteomes" id="UP001605036"/>
    </source>
</evidence>
<reference evidence="2 3" key="1">
    <citation type="submission" date="2024-09" db="EMBL/GenBank/DDBJ databases">
        <title>Chromosome-scale assembly of Riccia fluitans.</title>
        <authorList>
            <person name="Paukszto L."/>
            <person name="Sawicki J."/>
            <person name="Karawczyk K."/>
            <person name="Piernik-Szablinska J."/>
            <person name="Szczecinska M."/>
            <person name="Mazdziarz M."/>
        </authorList>
    </citation>
    <scope>NUCLEOTIDE SEQUENCE [LARGE SCALE GENOMIC DNA]</scope>
    <source>
        <strain evidence="2">Rf_01</strain>
        <tissue evidence="2">Aerial parts of the thallus</tissue>
    </source>
</reference>
<organism evidence="2 3">
    <name type="scientific">Riccia fluitans</name>
    <dbReference type="NCBI Taxonomy" id="41844"/>
    <lineage>
        <taxon>Eukaryota</taxon>
        <taxon>Viridiplantae</taxon>
        <taxon>Streptophyta</taxon>
        <taxon>Embryophyta</taxon>
        <taxon>Marchantiophyta</taxon>
        <taxon>Marchantiopsida</taxon>
        <taxon>Marchantiidae</taxon>
        <taxon>Marchantiales</taxon>
        <taxon>Ricciaceae</taxon>
        <taxon>Riccia</taxon>
    </lineage>
</organism>
<proteinExistence type="predicted"/>
<dbReference type="EMBL" id="JBHFFA010000006">
    <property type="protein sequence ID" value="KAL2623112.1"/>
    <property type="molecule type" value="Genomic_DNA"/>
</dbReference>
<comment type="caution">
    <text evidence="2">The sequence shown here is derived from an EMBL/GenBank/DDBJ whole genome shotgun (WGS) entry which is preliminary data.</text>
</comment>
<keyword evidence="3" id="KW-1185">Reference proteome</keyword>
<dbReference type="AlphaFoldDB" id="A0ABD1Y8N4"/>
<gene>
    <name evidence="2" type="ORF">R1flu_003317</name>
</gene>
<feature type="region of interest" description="Disordered" evidence="1">
    <location>
        <begin position="88"/>
        <end position="138"/>
    </location>
</feature>
<name>A0ABD1Y8N4_9MARC</name>
<feature type="compositionally biased region" description="Polar residues" evidence="1">
    <location>
        <begin position="125"/>
        <end position="138"/>
    </location>
</feature>
<evidence type="ECO:0000313" key="2">
    <source>
        <dbReference type="EMBL" id="KAL2623112.1"/>
    </source>
</evidence>
<dbReference type="Proteomes" id="UP001605036">
    <property type="component" value="Unassembled WGS sequence"/>
</dbReference>
<accession>A0ABD1Y8N4</accession>
<evidence type="ECO:0000256" key="1">
    <source>
        <dbReference type="SAM" id="MobiDB-lite"/>
    </source>
</evidence>
<protein>
    <submittedName>
        <fullName evidence="2">Uncharacterized protein</fullName>
    </submittedName>
</protein>
<sequence>MWRTRKVCTLPGCLDQVRRSTLPRKNWIWLDKSATAAVDYAMSMAELGSGNKLQGGLWSATNAKGLPGRPTGIGCQAAERGGVHELGRYASMSDRSRIGGGSPSEGGGDRKGLLSTYGSKHGALSQDTAENTSEWGLR</sequence>